<protein>
    <recommendedName>
        <fullName evidence="2">GTP 3',8-cyclase</fullName>
        <ecNumber evidence="2">4.1.99.22</ecNumber>
    </recommendedName>
</protein>
<keyword evidence="5" id="KW-0479">Metal-binding</keyword>
<dbReference type="SUPFAM" id="SSF102114">
    <property type="entry name" value="Radical SAM enzymes"/>
    <property type="match status" value="1"/>
</dbReference>
<comment type="caution">
    <text evidence="14">The sequence shown here is derived from an EMBL/GenBank/DDBJ whole genome shotgun (WGS) entry which is preliminary data.</text>
</comment>
<dbReference type="Proteomes" id="UP000254876">
    <property type="component" value="Unassembled WGS sequence"/>
</dbReference>
<evidence type="ECO:0000256" key="1">
    <source>
        <dbReference type="ARBA" id="ARBA00001966"/>
    </source>
</evidence>
<dbReference type="GO" id="GO:0005525">
    <property type="term" value="F:GTP binding"/>
    <property type="evidence" value="ECO:0007669"/>
    <property type="project" value="UniProtKB-KW"/>
</dbReference>
<dbReference type="SFLD" id="SFLDS00029">
    <property type="entry name" value="Radical_SAM"/>
    <property type="match status" value="1"/>
</dbReference>
<dbReference type="EC" id="4.1.99.22" evidence="2"/>
<dbReference type="EMBL" id="UFYD01000001">
    <property type="protein sequence ID" value="STD14652.1"/>
    <property type="molecule type" value="Genomic_DNA"/>
</dbReference>
<evidence type="ECO:0000313" key="15">
    <source>
        <dbReference type="Proteomes" id="UP000254876"/>
    </source>
</evidence>
<dbReference type="SFLD" id="SFLDG01383">
    <property type="entry name" value="cyclic_pyranopterin_phosphate"/>
    <property type="match status" value="1"/>
</dbReference>
<dbReference type="InterPro" id="IPR006638">
    <property type="entry name" value="Elp3/MiaA/NifB-like_rSAM"/>
</dbReference>
<keyword evidence="7" id="KW-0408">Iron</keyword>
<dbReference type="NCBIfam" id="TIGR02666">
    <property type="entry name" value="moaA"/>
    <property type="match status" value="1"/>
</dbReference>
<name>A0A7Z7PYZ9_9FLAO</name>
<gene>
    <name evidence="14" type="primary">moaA</name>
    <name evidence="14" type="ORF">NCTC10588_03990</name>
</gene>
<keyword evidence="6" id="KW-0547">Nucleotide-binding</keyword>
<dbReference type="SFLD" id="SFLDG01386">
    <property type="entry name" value="main_SPASM_domain-containing"/>
    <property type="match status" value="1"/>
</dbReference>
<dbReference type="Gene3D" id="3.20.20.70">
    <property type="entry name" value="Aldolase class I"/>
    <property type="match status" value="1"/>
</dbReference>
<dbReference type="SMART" id="SM00729">
    <property type="entry name" value="Elp3"/>
    <property type="match status" value="1"/>
</dbReference>
<dbReference type="AlphaFoldDB" id="A0A7Z7PYZ9"/>
<accession>A0A7Z7PYZ9</accession>
<evidence type="ECO:0000256" key="3">
    <source>
        <dbReference type="ARBA" id="ARBA00022485"/>
    </source>
</evidence>
<evidence type="ECO:0000256" key="7">
    <source>
        <dbReference type="ARBA" id="ARBA00023004"/>
    </source>
</evidence>
<keyword evidence="4" id="KW-0949">S-adenosyl-L-methionine</keyword>
<dbReference type="GO" id="GO:0061799">
    <property type="term" value="F:cyclic pyranopterin monophosphate synthase activity"/>
    <property type="evidence" value="ECO:0007669"/>
    <property type="project" value="TreeGrafter"/>
</dbReference>
<dbReference type="PROSITE" id="PS51918">
    <property type="entry name" value="RADICAL_SAM"/>
    <property type="match status" value="1"/>
</dbReference>
<keyword evidence="9" id="KW-0342">GTP-binding</keyword>
<dbReference type="SFLD" id="SFLDG01067">
    <property type="entry name" value="SPASM/twitch_domain_containing"/>
    <property type="match status" value="1"/>
</dbReference>
<evidence type="ECO:0000256" key="9">
    <source>
        <dbReference type="ARBA" id="ARBA00023134"/>
    </source>
</evidence>
<keyword evidence="10" id="KW-0501">Molybdenum cofactor biosynthesis</keyword>
<organism evidence="14 15">
    <name type="scientific">Elizabethkingia anophelis</name>
    <dbReference type="NCBI Taxonomy" id="1117645"/>
    <lineage>
        <taxon>Bacteria</taxon>
        <taxon>Pseudomonadati</taxon>
        <taxon>Bacteroidota</taxon>
        <taxon>Flavobacteriia</taxon>
        <taxon>Flavobacteriales</taxon>
        <taxon>Weeksellaceae</taxon>
        <taxon>Elizabethkingia</taxon>
    </lineage>
</organism>
<comment type="catalytic activity">
    <reaction evidence="12">
        <text>GTP + AH2 + S-adenosyl-L-methionine = (8S)-3',8-cyclo-7,8-dihydroguanosine 5'-triphosphate + 5'-deoxyadenosine + L-methionine + A + H(+)</text>
        <dbReference type="Rhea" id="RHEA:49576"/>
        <dbReference type="ChEBI" id="CHEBI:13193"/>
        <dbReference type="ChEBI" id="CHEBI:15378"/>
        <dbReference type="ChEBI" id="CHEBI:17319"/>
        <dbReference type="ChEBI" id="CHEBI:17499"/>
        <dbReference type="ChEBI" id="CHEBI:37565"/>
        <dbReference type="ChEBI" id="CHEBI:57844"/>
        <dbReference type="ChEBI" id="CHEBI:59789"/>
        <dbReference type="ChEBI" id="CHEBI:131766"/>
        <dbReference type="EC" id="4.1.99.22"/>
    </reaction>
</comment>
<dbReference type="CDD" id="cd01335">
    <property type="entry name" value="Radical_SAM"/>
    <property type="match status" value="1"/>
</dbReference>
<dbReference type="GO" id="GO:0061798">
    <property type="term" value="F:GTP 3',8'-cyclase activity"/>
    <property type="evidence" value="ECO:0007669"/>
    <property type="project" value="UniProtKB-EC"/>
</dbReference>
<dbReference type="CDD" id="cd21117">
    <property type="entry name" value="Twitch_MoaA"/>
    <property type="match status" value="1"/>
</dbReference>
<evidence type="ECO:0000256" key="2">
    <source>
        <dbReference type="ARBA" id="ARBA00012167"/>
    </source>
</evidence>
<dbReference type="InterPro" id="IPR007197">
    <property type="entry name" value="rSAM"/>
</dbReference>
<evidence type="ECO:0000313" key="14">
    <source>
        <dbReference type="EMBL" id="STD14652.1"/>
    </source>
</evidence>
<evidence type="ECO:0000256" key="11">
    <source>
        <dbReference type="ARBA" id="ARBA00023239"/>
    </source>
</evidence>
<evidence type="ECO:0000256" key="5">
    <source>
        <dbReference type="ARBA" id="ARBA00022723"/>
    </source>
</evidence>
<dbReference type="InterPro" id="IPR010505">
    <property type="entry name" value="MoaA_twitch"/>
</dbReference>
<dbReference type="InterPro" id="IPR013785">
    <property type="entry name" value="Aldolase_TIM"/>
</dbReference>
<dbReference type="InterPro" id="IPR040064">
    <property type="entry name" value="MoaA-like"/>
</dbReference>
<dbReference type="PANTHER" id="PTHR22960:SF0">
    <property type="entry name" value="MOLYBDENUM COFACTOR BIOSYNTHESIS PROTEIN 1"/>
    <property type="match status" value="1"/>
</dbReference>
<keyword evidence="3" id="KW-0004">4Fe-4S</keyword>
<evidence type="ECO:0000256" key="4">
    <source>
        <dbReference type="ARBA" id="ARBA00022691"/>
    </source>
</evidence>
<dbReference type="PANTHER" id="PTHR22960">
    <property type="entry name" value="MOLYBDOPTERIN COFACTOR SYNTHESIS PROTEIN A"/>
    <property type="match status" value="1"/>
</dbReference>
<dbReference type="UniPathway" id="UPA00344"/>
<dbReference type="PROSITE" id="PS01305">
    <property type="entry name" value="MOAA_NIFB_PQQE"/>
    <property type="match status" value="1"/>
</dbReference>
<reference evidence="14 15" key="1">
    <citation type="submission" date="2018-06" db="EMBL/GenBank/DDBJ databases">
        <authorList>
            <consortium name="Pathogen Informatics"/>
            <person name="Doyle S."/>
        </authorList>
    </citation>
    <scope>NUCLEOTIDE SEQUENCE [LARGE SCALE GENOMIC DNA]</scope>
    <source>
        <strain evidence="14 15">NCTC10588</strain>
    </source>
</reference>
<dbReference type="GO" id="GO:0046872">
    <property type="term" value="F:metal ion binding"/>
    <property type="evidence" value="ECO:0007669"/>
    <property type="project" value="UniProtKB-KW"/>
</dbReference>
<evidence type="ECO:0000259" key="13">
    <source>
        <dbReference type="PROSITE" id="PS51918"/>
    </source>
</evidence>
<evidence type="ECO:0000256" key="8">
    <source>
        <dbReference type="ARBA" id="ARBA00023014"/>
    </source>
</evidence>
<dbReference type="GO" id="GO:0051539">
    <property type="term" value="F:4 iron, 4 sulfur cluster binding"/>
    <property type="evidence" value="ECO:0007669"/>
    <property type="project" value="UniProtKB-KW"/>
</dbReference>
<feature type="domain" description="Radical SAM core" evidence="13">
    <location>
        <begin position="23"/>
        <end position="249"/>
    </location>
</feature>
<dbReference type="Pfam" id="PF04055">
    <property type="entry name" value="Radical_SAM"/>
    <property type="match status" value="1"/>
</dbReference>
<sequence length="346" mass="39285">MVYPKQNNQYICLYTFYPMLKDKFGRDINYLRLAVVDRCNLRCTYCMPENGLTWIKQQELMTDEEMIRICSVFTELGINKIRITGGEPFVRKNSIALIEQIAQLKGLHDVSITTNGLLTEQYIPRLKASGIKSVNLSLDTLDPERFFSITRRRSFGKVMKTLDSLLNHKITVKINAVVMEDKNIEDIIPLVQLTKELPVDVRFIEEMPFNGTNAAVSLKWNYAQIYEHIKASFPGIEKTEDPKSSTSYNYKIPGFAGSIGIIAAYTRSFCGDCNRIRITPTGELRTCLYEGKGINLKEALRSGKTDQELKDIIISSIQHKPKDGWEAEKSNFTSSQIHQSMATIGG</sequence>
<dbReference type="InterPro" id="IPR013483">
    <property type="entry name" value="MoaA"/>
</dbReference>
<dbReference type="InterPro" id="IPR050105">
    <property type="entry name" value="MoCo_biosynth_MoaA/MoaC"/>
</dbReference>
<comment type="cofactor">
    <cofactor evidence="1">
        <name>[4Fe-4S] cluster</name>
        <dbReference type="ChEBI" id="CHEBI:49883"/>
    </cofactor>
</comment>
<dbReference type="InterPro" id="IPR058240">
    <property type="entry name" value="rSAM_sf"/>
</dbReference>
<evidence type="ECO:0000256" key="12">
    <source>
        <dbReference type="ARBA" id="ARBA00048697"/>
    </source>
</evidence>
<evidence type="ECO:0000256" key="10">
    <source>
        <dbReference type="ARBA" id="ARBA00023150"/>
    </source>
</evidence>
<keyword evidence="8" id="KW-0411">Iron-sulfur</keyword>
<dbReference type="Pfam" id="PF06463">
    <property type="entry name" value="Mob_synth_C"/>
    <property type="match status" value="1"/>
</dbReference>
<keyword evidence="11" id="KW-0456">Lyase</keyword>
<evidence type="ECO:0000256" key="6">
    <source>
        <dbReference type="ARBA" id="ARBA00022741"/>
    </source>
</evidence>
<dbReference type="GO" id="GO:0006777">
    <property type="term" value="P:Mo-molybdopterin cofactor biosynthetic process"/>
    <property type="evidence" value="ECO:0007669"/>
    <property type="project" value="UniProtKB-KW"/>
</dbReference>
<dbReference type="InterPro" id="IPR000385">
    <property type="entry name" value="MoaA_NifB_PqqE_Fe-S-bd_CS"/>
</dbReference>
<proteinExistence type="predicted"/>